<dbReference type="Gene3D" id="3.10.129.10">
    <property type="entry name" value="Hotdog Thioesterase"/>
    <property type="match status" value="1"/>
</dbReference>
<dbReference type="InterPro" id="IPR054545">
    <property type="entry name" value="ApeI-like"/>
</dbReference>
<dbReference type="SUPFAM" id="SSF54637">
    <property type="entry name" value="Thioesterase/thiol ester dehydrase-isomerase"/>
    <property type="match status" value="1"/>
</dbReference>
<evidence type="ECO:0000313" key="3">
    <source>
        <dbReference type="Proteomes" id="UP001620461"/>
    </source>
</evidence>
<dbReference type="InterPro" id="IPR029069">
    <property type="entry name" value="HotDog_dom_sf"/>
</dbReference>
<sequence length="204" mass="22705">MNRDPITGIAERLCAHAWIDDARCGRDGAVIVLSQQGIDALCRLGRQPLLDGLHTYLADAGHHAASWRWRLLESLPAALCPDALLQAPLPRDALLLHEQQHEGAWNLALRVPLDLVYFPGHFPRAPVLPGVVQVAWALAFAAQRLDTPARCHIMEALKFQQLLRPGDRVDLALRYDAIRHTLHFAYRHGEKAYSSGRLAWSATA</sequence>
<evidence type="ECO:0000259" key="1">
    <source>
        <dbReference type="Pfam" id="PF22818"/>
    </source>
</evidence>
<accession>A0ABW8JHI1</accession>
<proteinExistence type="predicted"/>
<evidence type="ECO:0000313" key="2">
    <source>
        <dbReference type="EMBL" id="MFK2900278.1"/>
    </source>
</evidence>
<gene>
    <name evidence="2" type="ORF">ISP15_08025</name>
</gene>
<keyword evidence="3" id="KW-1185">Reference proteome</keyword>
<dbReference type="Proteomes" id="UP001620461">
    <property type="component" value="Unassembled WGS sequence"/>
</dbReference>
<dbReference type="RefSeq" id="WP_404546743.1">
    <property type="nucleotide sequence ID" value="NZ_JADIKJ010000008.1"/>
</dbReference>
<dbReference type="EMBL" id="JADIKJ010000008">
    <property type="protein sequence ID" value="MFK2900278.1"/>
    <property type="molecule type" value="Genomic_DNA"/>
</dbReference>
<reference evidence="2 3" key="1">
    <citation type="submission" date="2020-10" db="EMBL/GenBank/DDBJ databases">
        <title>Phylogeny of dyella-like bacteria.</title>
        <authorList>
            <person name="Fu J."/>
        </authorList>
    </citation>
    <scope>NUCLEOTIDE SEQUENCE [LARGE SCALE GENOMIC DNA]</scope>
    <source>
        <strain evidence="2 3">JP1</strain>
    </source>
</reference>
<name>A0ABW8JHI1_9GAMM</name>
<protein>
    <recommendedName>
        <fullName evidence="1">ApeI dehydratase-like domain-containing protein</fullName>
    </recommendedName>
</protein>
<comment type="caution">
    <text evidence="2">The sequence shown here is derived from an EMBL/GenBank/DDBJ whole genome shotgun (WGS) entry which is preliminary data.</text>
</comment>
<organism evidence="2 3">
    <name type="scientific">Dyella jejuensis</name>
    <dbReference type="NCBI Taxonomy" id="1432009"/>
    <lineage>
        <taxon>Bacteria</taxon>
        <taxon>Pseudomonadati</taxon>
        <taxon>Pseudomonadota</taxon>
        <taxon>Gammaproteobacteria</taxon>
        <taxon>Lysobacterales</taxon>
        <taxon>Rhodanobacteraceae</taxon>
        <taxon>Dyella</taxon>
    </lineage>
</organism>
<feature type="domain" description="ApeI dehydratase-like" evidence="1">
    <location>
        <begin position="99"/>
        <end position="197"/>
    </location>
</feature>
<dbReference type="Pfam" id="PF22818">
    <property type="entry name" value="ApeI-like"/>
    <property type="match status" value="1"/>
</dbReference>